<keyword evidence="2 5" id="KW-0378">Hydrolase</keyword>
<sequence>MAQHERGGAAAVLDEEIKPYKIHVSSKYLDLTRRKLELTRLPHDIPEPRSNAWWEPKPTAEPLIDYWLEQFSWRDQEQIFNANVPQFRTAIKTAASETPTRLHFMHYRSPHSNAIPLLLIPPFPFTNLALTHLADLFTNPHDAEAEQPFHLVVPALPGLGFSDPLTNKAGMVPAVAEMFDVLMKRLQYKHYLVTNSGPAATGLAHIDWKIANQISMHYPDSCLGVHLLSPPFSPPLFRNSPISWFKWQAASLLQSPILGYSKQDMNALNRDKRQRQSRGAGAALTPLGFGCDGAYEPNTLAYALCDSPLALLLFVLMVIRVANPKEDLSPADVIKITELTWLPGAEGTMRLWAHCASNERSHEPRATRKPRAAITVFLGDDAKVGGDIGVSDDSAVPRPIANAYSCPVWGSSQYDIVASSRVAGRPGLLAWERPDVIASGARALAKAILAVDRRLQPSDDPRTTLLEQVLVEGSETAPAETSGMTIQVSEGSARTGQQQAYETGLPRSDSSTTPMPIRPAAANKADKAEDANRQSQKPQERPGGNQESSENSPNTVVEVQVGA</sequence>
<dbReference type="EMBL" id="MK295845">
    <property type="protein sequence ID" value="QBM06331.1"/>
    <property type="molecule type" value="mRNA"/>
</dbReference>
<dbReference type="InterPro" id="IPR010497">
    <property type="entry name" value="Epoxide_hydro_N"/>
</dbReference>
<evidence type="ECO:0000313" key="5">
    <source>
        <dbReference type="EMBL" id="QBM06331.1"/>
    </source>
</evidence>
<reference evidence="5" key="2">
    <citation type="journal article" date="2019" name="Environ. Sci. Pollut. Res. Int.">
        <title>Pyrene degradation by marine-derived ascomycete: process optimization, toxicity, and metabolic analyses.</title>
        <authorList>
            <person name="Vasconcelos M.R."/>
            <person name="Vieira G.A."/>
            <person name="Otero I.V."/>
            <person name="Bonugli-Santos R.C."/>
            <person name="Rodrigues M.V."/>
            <person name="Rehder V.L."/>
            <person name="Ferro M."/>
            <person name="Boaventura S."/>
            <person name="Bacci M.Jr."/>
            <person name="Sette L.D."/>
        </authorList>
    </citation>
    <scope>NUCLEOTIDE SEQUENCE</scope>
    <source>
        <strain evidence="5">CBMAI 1346</strain>
    </source>
</reference>
<feature type="domain" description="Epoxide hydrolase N-terminal" evidence="4">
    <location>
        <begin position="17"/>
        <end position="128"/>
    </location>
</feature>
<dbReference type="PANTHER" id="PTHR21661:SF71">
    <property type="entry name" value="EPOXIDE HYDROLASE N-TERMINAL DOMAIN-CONTAINING PROTEIN"/>
    <property type="match status" value="1"/>
</dbReference>
<dbReference type="AlphaFoldDB" id="A0A482DHJ3"/>
<dbReference type="SUPFAM" id="SSF53474">
    <property type="entry name" value="alpha/beta-Hydrolases"/>
    <property type="match status" value="1"/>
</dbReference>
<feature type="region of interest" description="Disordered" evidence="3">
    <location>
        <begin position="473"/>
        <end position="563"/>
    </location>
</feature>
<dbReference type="InterPro" id="IPR029058">
    <property type="entry name" value="AB_hydrolase_fold"/>
</dbReference>
<feature type="compositionally biased region" description="Polar residues" evidence="3">
    <location>
        <begin position="482"/>
        <end position="501"/>
    </location>
</feature>
<organism evidence="5">
    <name type="scientific">Tolypocladium sp. CBMAI 1346</name>
    <dbReference type="NCBI Taxonomy" id="2307036"/>
    <lineage>
        <taxon>Eukaryota</taxon>
        <taxon>Fungi</taxon>
        <taxon>Dikarya</taxon>
        <taxon>Ascomycota</taxon>
        <taxon>Pezizomycotina</taxon>
        <taxon>Sordariomycetes</taxon>
        <taxon>Hypocreomycetidae</taxon>
        <taxon>Hypocreales</taxon>
        <taxon>Ophiocordycipitaceae</taxon>
        <taxon>Tolypocladium</taxon>
    </lineage>
</organism>
<dbReference type="Gene3D" id="3.40.50.1820">
    <property type="entry name" value="alpha/beta hydrolase"/>
    <property type="match status" value="1"/>
</dbReference>
<dbReference type="Pfam" id="PF06441">
    <property type="entry name" value="EHN"/>
    <property type="match status" value="1"/>
</dbReference>
<dbReference type="PANTHER" id="PTHR21661">
    <property type="entry name" value="EPOXIDE HYDROLASE 1-RELATED"/>
    <property type="match status" value="1"/>
</dbReference>
<evidence type="ECO:0000256" key="2">
    <source>
        <dbReference type="ARBA" id="ARBA00022801"/>
    </source>
</evidence>
<dbReference type="GO" id="GO:0004301">
    <property type="term" value="F:epoxide hydrolase activity"/>
    <property type="evidence" value="ECO:0007669"/>
    <property type="project" value="UniProtKB-EC"/>
</dbReference>
<evidence type="ECO:0000256" key="3">
    <source>
        <dbReference type="SAM" id="MobiDB-lite"/>
    </source>
</evidence>
<accession>A0A482DHJ3</accession>
<evidence type="ECO:0000259" key="4">
    <source>
        <dbReference type="Pfam" id="PF06441"/>
    </source>
</evidence>
<protein>
    <submittedName>
        <fullName evidence="5">Putative epoxide hydrolase</fullName>
        <ecNumber evidence="5">3.3.2.10</ecNumber>
    </submittedName>
</protein>
<reference evidence="5" key="1">
    <citation type="submission" date="2018-12" db="EMBL/GenBank/DDBJ databases">
        <authorList>
            <person name="Vasconcelos M.R.S."/>
            <person name="Vieira G.A.L."/>
            <person name="Otero I.V.R."/>
            <person name="Bonugli-Santos R.C."/>
            <person name="Rodrigues M.V.N."/>
            <person name="Redher V.L.G."/>
            <person name="Ferro M."/>
            <person name="Boaventura S."/>
            <person name="Bacci M.Jr."/>
            <person name="Sette L.D."/>
        </authorList>
    </citation>
    <scope>NUCLEOTIDE SEQUENCE</scope>
    <source>
        <strain evidence="5">CBMAI 1346</strain>
    </source>
</reference>
<dbReference type="GO" id="GO:0097176">
    <property type="term" value="P:epoxide metabolic process"/>
    <property type="evidence" value="ECO:0007669"/>
    <property type="project" value="TreeGrafter"/>
</dbReference>
<comment type="similarity">
    <text evidence="1">Belongs to the peptidase S33 family.</text>
</comment>
<proteinExistence type="evidence at transcript level"/>
<name>A0A482DHJ3_9HYPO</name>
<feature type="compositionally biased region" description="Polar residues" evidence="3">
    <location>
        <begin position="545"/>
        <end position="557"/>
    </location>
</feature>
<evidence type="ECO:0000256" key="1">
    <source>
        <dbReference type="ARBA" id="ARBA00010088"/>
    </source>
</evidence>
<dbReference type="EC" id="3.3.2.10" evidence="5"/>